<sequence length="115" mass="13265">MLHSSLLTKTNRNTLLIEDLNSQLSTLAVANAEADHRLYEWREKITSLSHIERNVDATRSSMLDWVDKLIHLLREHKTPAPSRDTDASVGDEPNIMEKVGKSEFWDFDFMSECSY</sequence>
<comment type="caution">
    <text evidence="1">The sequence shown here is derived from an EMBL/GenBank/DDBJ whole genome shotgun (WGS) entry which is preliminary data.</text>
</comment>
<dbReference type="EMBL" id="RBNJ01000448">
    <property type="protein sequence ID" value="RUS34511.1"/>
    <property type="molecule type" value="Genomic_DNA"/>
</dbReference>
<evidence type="ECO:0000313" key="1">
    <source>
        <dbReference type="EMBL" id="RUS34511.1"/>
    </source>
</evidence>
<proteinExistence type="predicted"/>
<keyword evidence="2" id="KW-1185">Reference proteome</keyword>
<protein>
    <submittedName>
        <fullName evidence="1">Uncharacterized protein</fullName>
    </submittedName>
</protein>
<dbReference type="Proteomes" id="UP000274822">
    <property type="component" value="Unassembled WGS sequence"/>
</dbReference>
<name>A0A433QXH5_9FUNG</name>
<reference evidence="1 2" key="1">
    <citation type="journal article" date="2018" name="New Phytol.">
        <title>Phylogenomics of Endogonaceae and evolution of mycorrhizas within Mucoromycota.</title>
        <authorList>
            <person name="Chang Y."/>
            <person name="Desiro A."/>
            <person name="Na H."/>
            <person name="Sandor L."/>
            <person name="Lipzen A."/>
            <person name="Clum A."/>
            <person name="Barry K."/>
            <person name="Grigoriev I.V."/>
            <person name="Martin F.M."/>
            <person name="Stajich J.E."/>
            <person name="Smith M.E."/>
            <person name="Bonito G."/>
            <person name="Spatafora J.W."/>
        </authorList>
    </citation>
    <scope>NUCLEOTIDE SEQUENCE [LARGE SCALE GENOMIC DNA]</scope>
    <source>
        <strain evidence="1 2">AD002</strain>
    </source>
</reference>
<dbReference type="AlphaFoldDB" id="A0A433QXH5"/>
<organism evidence="1 2">
    <name type="scientific">Jimgerdemannia flammicorona</name>
    <dbReference type="NCBI Taxonomy" id="994334"/>
    <lineage>
        <taxon>Eukaryota</taxon>
        <taxon>Fungi</taxon>
        <taxon>Fungi incertae sedis</taxon>
        <taxon>Mucoromycota</taxon>
        <taxon>Mucoromycotina</taxon>
        <taxon>Endogonomycetes</taxon>
        <taxon>Endogonales</taxon>
        <taxon>Endogonaceae</taxon>
        <taxon>Jimgerdemannia</taxon>
    </lineage>
</organism>
<accession>A0A433QXH5</accession>
<evidence type="ECO:0000313" key="2">
    <source>
        <dbReference type="Proteomes" id="UP000274822"/>
    </source>
</evidence>
<gene>
    <name evidence="1" type="ORF">BC938DRAFT_480044</name>
</gene>